<dbReference type="AlphaFoldDB" id="A0A5B7IU92"/>
<comment type="caution">
    <text evidence="1">The sequence shown here is derived from an EMBL/GenBank/DDBJ whole genome shotgun (WGS) entry which is preliminary data.</text>
</comment>
<reference evidence="1 2" key="1">
    <citation type="submission" date="2019-05" db="EMBL/GenBank/DDBJ databases">
        <title>Another draft genome of Portunus trituberculatus and its Hox gene families provides insights of decapod evolution.</title>
        <authorList>
            <person name="Jeong J.-H."/>
            <person name="Song I."/>
            <person name="Kim S."/>
            <person name="Choi T."/>
            <person name="Kim D."/>
            <person name="Ryu S."/>
            <person name="Kim W."/>
        </authorList>
    </citation>
    <scope>NUCLEOTIDE SEQUENCE [LARGE SCALE GENOMIC DNA]</scope>
    <source>
        <tissue evidence="1">Muscle</tissue>
    </source>
</reference>
<evidence type="ECO:0000313" key="1">
    <source>
        <dbReference type="EMBL" id="MPC86035.1"/>
    </source>
</evidence>
<name>A0A5B7IU92_PORTR</name>
<accession>A0A5B7IU92</accession>
<protein>
    <submittedName>
        <fullName evidence="1">Uncharacterized protein</fullName>
    </submittedName>
</protein>
<evidence type="ECO:0000313" key="2">
    <source>
        <dbReference type="Proteomes" id="UP000324222"/>
    </source>
</evidence>
<gene>
    <name evidence="1" type="ORF">E2C01_080847</name>
</gene>
<keyword evidence="2" id="KW-1185">Reference proteome</keyword>
<dbReference type="EMBL" id="VSRR010070313">
    <property type="protein sequence ID" value="MPC86035.1"/>
    <property type="molecule type" value="Genomic_DNA"/>
</dbReference>
<proteinExistence type="predicted"/>
<sequence length="68" mass="7769">MMQNRIRNAGHGSNNEDVVKSGYLKKLKNKVVQGFVAFKYPENKDKYEAHSDDIVLKLEKPVVNKGIH</sequence>
<organism evidence="1 2">
    <name type="scientific">Portunus trituberculatus</name>
    <name type="common">Swimming crab</name>
    <name type="synonym">Neptunus trituberculatus</name>
    <dbReference type="NCBI Taxonomy" id="210409"/>
    <lineage>
        <taxon>Eukaryota</taxon>
        <taxon>Metazoa</taxon>
        <taxon>Ecdysozoa</taxon>
        <taxon>Arthropoda</taxon>
        <taxon>Crustacea</taxon>
        <taxon>Multicrustacea</taxon>
        <taxon>Malacostraca</taxon>
        <taxon>Eumalacostraca</taxon>
        <taxon>Eucarida</taxon>
        <taxon>Decapoda</taxon>
        <taxon>Pleocyemata</taxon>
        <taxon>Brachyura</taxon>
        <taxon>Eubrachyura</taxon>
        <taxon>Portunoidea</taxon>
        <taxon>Portunidae</taxon>
        <taxon>Portuninae</taxon>
        <taxon>Portunus</taxon>
    </lineage>
</organism>
<dbReference type="Proteomes" id="UP000324222">
    <property type="component" value="Unassembled WGS sequence"/>
</dbReference>